<feature type="compositionally biased region" description="Polar residues" evidence="1">
    <location>
        <begin position="25"/>
        <end position="34"/>
    </location>
</feature>
<dbReference type="Proteomes" id="UP000053732">
    <property type="component" value="Unassembled WGS sequence"/>
</dbReference>
<dbReference type="AlphaFoldDB" id="A0A0G4PCY3"/>
<proteinExistence type="predicted"/>
<accession>A0A0G4PCY3</accession>
<evidence type="ECO:0000313" key="2">
    <source>
        <dbReference type="EMBL" id="CRL24193.1"/>
    </source>
</evidence>
<feature type="region of interest" description="Disordered" evidence="1">
    <location>
        <begin position="1"/>
        <end position="40"/>
    </location>
</feature>
<sequence>MATFVSSAAGPPPPPPPPNRKTTDRGTTGYLSQRSRLEVT</sequence>
<dbReference type="EMBL" id="HG793144">
    <property type="protein sequence ID" value="CRL24193.1"/>
    <property type="molecule type" value="Genomic_DNA"/>
</dbReference>
<evidence type="ECO:0000256" key="1">
    <source>
        <dbReference type="SAM" id="MobiDB-lite"/>
    </source>
</evidence>
<reference evidence="2 3" key="1">
    <citation type="journal article" date="2014" name="Nat. Commun.">
        <title>Multiple recent horizontal transfers of a large genomic region in cheese making fungi.</title>
        <authorList>
            <person name="Cheeseman K."/>
            <person name="Ropars J."/>
            <person name="Renault P."/>
            <person name="Dupont J."/>
            <person name="Gouzy J."/>
            <person name="Branca A."/>
            <person name="Abraham A.L."/>
            <person name="Ceppi M."/>
            <person name="Conseiller E."/>
            <person name="Debuchy R."/>
            <person name="Malagnac F."/>
            <person name="Goarin A."/>
            <person name="Silar P."/>
            <person name="Lacoste S."/>
            <person name="Sallet E."/>
            <person name="Bensimon A."/>
            <person name="Giraud T."/>
            <person name="Brygoo Y."/>
        </authorList>
    </citation>
    <scope>NUCLEOTIDE SEQUENCE [LARGE SCALE GENOMIC DNA]</scope>
    <source>
        <strain evidence="3">FM 013</strain>
    </source>
</reference>
<name>A0A0G4PCY3_PENC3</name>
<keyword evidence="3" id="KW-1185">Reference proteome</keyword>
<evidence type="ECO:0000313" key="3">
    <source>
        <dbReference type="Proteomes" id="UP000053732"/>
    </source>
</evidence>
<gene>
    <name evidence="2" type="ORF">PCAMFM013_S011g000187</name>
</gene>
<feature type="compositionally biased region" description="Pro residues" evidence="1">
    <location>
        <begin position="10"/>
        <end position="19"/>
    </location>
</feature>
<organism evidence="2 3">
    <name type="scientific">Penicillium camemberti (strain FM 013)</name>
    <dbReference type="NCBI Taxonomy" id="1429867"/>
    <lineage>
        <taxon>Eukaryota</taxon>
        <taxon>Fungi</taxon>
        <taxon>Dikarya</taxon>
        <taxon>Ascomycota</taxon>
        <taxon>Pezizomycotina</taxon>
        <taxon>Eurotiomycetes</taxon>
        <taxon>Eurotiomycetidae</taxon>
        <taxon>Eurotiales</taxon>
        <taxon>Aspergillaceae</taxon>
        <taxon>Penicillium</taxon>
    </lineage>
</organism>
<protein>
    <submittedName>
        <fullName evidence="2">Str. FM013</fullName>
    </submittedName>
</protein>